<dbReference type="GO" id="GO:0016020">
    <property type="term" value="C:membrane"/>
    <property type="evidence" value="ECO:0007669"/>
    <property type="project" value="InterPro"/>
</dbReference>
<dbReference type="RefSeq" id="WP_048449895.1">
    <property type="nucleotide sequence ID" value="NZ_LABZ01000030.1"/>
</dbReference>
<dbReference type="Pfam" id="PF13188">
    <property type="entry name" value="PAS_8"/>
    <property type="match status" value="1"/>
</dbReference>
<comment type="caution">
    <text evidence="7">The sequence shown here is derived from an EMBL/GenBank/DDBJ whole genome shotgun (WGS) entry which is preliminary data.</text>
</comment>
<evidence type="ECO:0000313" key="7">
    <source>
        <dbReference type="EMBL" id="KMO43984.1"/>
    </source>
</evidence>
<evidence type="ECO:0000256" key="1">
    <source>
        <dbReference type="ARBA" id="ARBA00023224"/>
    </source>
</evidence>
<dbReference type="GO" id="GO:0016301">
    <property type="term" value="F:kinase activity"/>
    <property type="evidence" value="ECO:0007669"/>
    <property type="project" value="UniProtKB-KW"/>
</dbReference>
<dbReference type="PROSITE" id="PS50113">
    <property type="entry name" value="PAC"/>
    <property type="match status" value="1"/>
</dbReference>
<gene>
    <name evidence="7" type="ORF">VQ03_05675</name>
</gene>
<protein>
    <submittedName>
        <fullName evidence="7">Histidine kinase</fullName>
    </submittedName>
</protein>
<dbReference type="GO" id="GO:0004888">
    <property type="term" value="F:transmembrane signaling receptor activity"/>
    <property type="evidence" value="ECO:0007669"/>
    <property type="project" value="InterPro"/>
</dbReference>
<dbReference type="InterPro" id="IPR000014">
    <property type="entry name" value="PAS"/>
</dbReference>
<keyword evidence="8" id="KW-1185">Reference proteome</keyword>
<dbReference type="OrthoDB" id="9797364at2"/>
<dbReference type="PROSITE" id="PS50112">
    <property type="entry name" value="PAS"/>
    <property type="match status" value="1"/>
</dbReference>
<dbReference type="SUPFAM" id="SSF58104">
    <property type="entry name" value="Methyl-accepting chemotaxis protein (MCP) signaling domain"/>
    <property type="match status" value="1"/>
</dbReference>
<keyword evidence="1 3" id="KW-0807">Transducer</keyword>
<feature type="domain" description="PAS" evidence="5">
    <location>
        <begin position="23"/>
        <end position="53"/>
    </location>
</feature>
<dbReference type="PANTHER" id="PTHR32089">
    <property type="entry name" value="METHYL-ACCEPTING CHEMOTAXIS PROTEIN MCPB"/>
    <property type="match status" value="1"/>
</dbReference>
<dbReference type="SUPFAM" id="SSF55785">
    <property type="entry name" value="PYP-like sensor domain (PAS domain)"/>
    <property type="match status" value="1"/>
</dbReference>
<dbReference type="PANTHER" id="PTHR32089:SF112">
    <property type="entry name" value="LYSOZYME-LIKE PROTEIN-RELATED"/>
    <property type="match status" value="1"/>
</dbReference>
<evidence type="ECO:0000256" key="2">
    <source>
        <dbReference type="ARBA" id="ARBA00029447"/>
    </source>
</evidence>
<reference evidence="7 8" key="1">
    <citation type="submission" date="2015-03" db="EMBL/GenBank/DDBJ databases">
        <title>Genome sequencing of Methylobacterium tarhaniae DSM 25844.</title>
        <authorList>
            <person name="Chaudhry V."/>
            <person name="Patil P.B."/>
        </authorList>
    </citation>
    <scope>NUCLEOTIDE SEQUENCE [LARGE SCALE GENOMIC DNA]</scope>
    <source>
        <strain evidence="7 8">DSM 25844</strain>
    </source>
</reference>
<dbReference type="InterPro" id="IPR013656">
    <property type="entry name" value="PAS_4"/>
</dbReference>
<comment type="similarity">
    <text evidence="2">Belongs to the methyl-accepting chemotaxis (MCP) protein family.</text>
</comment>
<dbReference type="PROSITE" id="PS50111">
    <property type="entry name" value="CHEMOTAXIS_TRANSDUC_2"/>
    <property type="match status" value="1"/>
</dbReference>
<dbReference type="Proteomes" id="UP000036449">
    <property type="component" value="Unassembled WGS sequence"/>
</dbReference>
<feature type="domain" description="Methyl-accepting transducer" evidence="4">
    <location>
        <begin position="254"/>
        <end position="469"/>
    </location>
</feature>
<dbReference type="Gene3D" id="1.10.287.950">
    <property type="entry name" value="Methyl-accepting chemotaxis protein"/>
    <property type="match status" value="1"/>
</dbReference>
<proteinExistence type="inferred from homology"/>
<dbReference type="Pfam" id="PF08448">
    <property type="entry name" value="PAS_4"/>
    <property type="match status" value="1"/>
</dbReference>
<dbReference type="SMART" id="SM00283">
    <property type="entry name" value="MA"/>
    <property type="match status" value="1"/>
</dbReference>
<keyword evidence="7" id="KW-0808">Transferase</keyword>
<dbReference type="CDD" id="cd00130">
    <property type="entry name" value="PAS"/>
    <property type="match status" value="1"/>
</dbReference>
<dbReference type="NCBIfam" id="TIGR00229">
    <property type="entry name" value="sensory_box"/>
    <property type="match status" value="1"/>
</dbReference>
<dbReference type="Gene3D" id="3.30.450.20">
    <property type="entry name" value="PAS domain"/>
    <property type="match status" value="2"/>
</dbReference>
<dbReference type="EMBL" id="LABZ01000030">
    <property type="protein sequence ID" value="KMO43984.1"/>
    <property type="molecule type" value="Genomic_DNA"/>
</dbReference>
<evidence type="ECO:0000313" key="8">
    <source>
        <dbReference type="Proteomes" id="UP000036449"/>
    </source>
</evidence>
<dbReference type="InterPro" id="IPR000700">
    <property type="entry name" value="PAS-assoc_C"/>
</dbReference>
<sequence length="486" mass="51728">MFWKQRETLSDATLSALNKSLAIIEFNLDGTVIHANPNFLNLLDYRLDEIVGQHHRMFLDKEAAASPDYTSFWDRLRAGEFCADEFLRFGKNHKRVWLEATYNPILDATGKPVKVVKLAADITKKKNEISRLLTMIEGMPVAVMTADPHNEFRIDYMNGASRRTLGPLAQYLPVATDLMVGTSIDVFHKNPSHQRRMLADASRLPHRTKIKLGPEVLDLQVSAIMGPDGTYIGPMLTWAVVTAQVNMASDVSQVVGAMGTAVEEMQRSAAGLGRSADEARDRAATVAAGSEEMTASIQEIAGQVGRVSERAQQIAAQAEATDATVRTLSAKAREVDSVVGMISTIADQTNLLALNATIEAARAGAAGRGFAVVAAEVKELAGQTAKATGEITQRIGDIQGATSEAVAAIATINNAVAELSRLTLAIASAVEQQAASTQEVSSNIVAVSDAATATGRIAETVRTVSESLAGHSSGLTGSVEKFLKAG</sequence>
<evidence type="ECO:0000259" key="5">
    <source>
        <dbReference type="PROSITE" id="PS50112"/>
    </source>
</evidence>
<dbReference type="AlphaFoldDB" id="A0A0J6TDN6"/>
<name>A0A0J6TDN6_9HYPH</name>
<organism evidence="7 8">
    <name type="scientific">Methylobacterium tarhaniae</name>
    <dbReference type="NCBI Taxonomy" id="1187852"/>
    <lineage>
        <taxon>Bacteria</taxon>
        <taxon>Pseudomonadati</taxon>
        <taxon>Pseudomonadota</taxon>
        <taxon>Alphaproteobacteria</taxon>
        <taxon>Hyphomicrobiales</taxon>
        <taxon>Methylobacteriaceae</taxon>
        <taxon>Methylobacterium</taxon>
    </lineage>
</organism>
<dbReference type="PATRIC" id="fig|1187852.3.peg.4287"/>
<evidence type="ECO:0000259" key="4">
    <source>
        <dbReference type="PROSITE" id="PS50111"/>
    </source>
</evidence>
<dbReference type="GO" id="GO:0007165">
    <property type="term" value="P:signal transduction"/>
    <property type="evidence" value="ECO:0007669"/>
    <property type="project" value="UniProtKB-KW"/>
</dbReference>
<dbReference type="InterPro" id="IPR035965">
    <property type="entry name" value="PAS-like_dom_sf"/>
</dbReference>
<dbReference type="Pfam" id="PF00015">
    <property type="entry name" value="MCPsignal"/>
    <property type="match status" value="1"/>
</dbReference>
<evidence type="ECO:0000259" key="6">
    <source>
        <dbReference type="PROSITE" id="PS50113"/>
    </source>
</evidence>
<accession>A0A0J6TDN6</accession>
<dbReference type="InterPro" id="IPR004090">
    <property type="entry name" value="Chemotax_Me-accpt_rcpt"/>
</dbReference>
<evidence type="ECO:0000256" key="3">
    <source>
        <dbReference type="PROSITE-ProRule" id="PRU00284"/>
    </source>
</evidence>
<feature type="domain" description="PAC" evidence="6">
    <location>
        <begin position="82"/>
        <end position="134"/>
    </location>
</feature>
<dbReference type="InterPro" id="IPR004089">
    <property type="entry name" value="MCPsignal_dom"/>
</dbReference>
<dbReference type="PRINTS" id="PR00260">
    <property type="entry name" value="CHEMTRNSDUCR"/>
</dbReference>
<dbReference type="GO" id="GO:0006935">
    <property type="term" value="P:chemotaxis"/>
    <property type="evidence" value="ECO:0007669"/>
    <property type="project" value="InterPro"/>
</dbReference>
<keyword evidence="7" id="KW-0418">Kinase</keyword>